<dbReference type="InterPro" id="IPR011051">
    <property type="entry name" value="RmlC_Cupin_sf"/>
</dbReference>
<evidence type="ECO:0000256" key="1">
    <source>
        <dbReference type="ARBA" id="ARBA00000552"/>
    </source>
</evidence>
<comment type="similarity">
    <text evidence="3 7">Belongs to the KduI family.</text>
</comment>
<dbReference type="NCBIfam" id="NF002091">
    <property type="entry name" value="PRK00924.1"/>
    <property type="match status" value="1"/>
</dbReference>
<organism evidence="8 9">
    <name type="scientific">Phyllobacterium ifriqiyense</name>
    <dbReference type="NCBI Taxonomy" id="314238"/>
    <lineage>
        <taxon>Bacteria</taxon>
        <taxon>Pseudomonadati</taxon>
        <taxon>Pseudomonadota</taxon>
        <taxon>Alphaproteobacteria</taxon>
        <taxon>Hyphomicrobiales</taxon>
        <taxon>Phyllobacteriaceae</taxon>
        <taxon>Phyllobacterium</taxon>
    </lineage>
</organism>
<comment type="pathway">
    <text evidence="2 7">Glycan metabolism; pectin degradation; 2-dehydro-3-deoxy-D-gluconate from pectin: step 4/5.</text>
</comment>
<protein>
    <recommendedName>
        <fullName evidence="7">4-deoxy-L-threo-5-hexosulose-uronate ketol-isomerase</fullName>
        <ecNumber evidence="7">5.3.1.17</ecNumber>
    </recommendedName>
    <alternativeName>
        <fullName evidence="7">5-keto-4-deoxyuronate isomerase</fullName>
    </alternativeName>
    <alternativeName>
        <fullName evidence="7">DKI isomerase</fullName>
    </alternativeName>
</protein>
<dbReference type="Proteomes" id="UP001237780">
    <property type="component" value="Unassembled WGS sequence"/>
</dbReference>
<dbReference type="PANTHER" id="PTHR38461:SF1">
    <property type="entry name" value="4-DEOXY-L-THREO-5-HEXOSULOSE-URONATE KETOL-ISOMERASE"/>
    <property type="match status" value="1"/>
</dbReference>
<dbReference type="CDD" id="cd20491">
    <property type="entry name" value="cupin_KduI_C"/>
    <property type="match status" value="1"/>
</dbReference>
<comment type="function">
    <text evidence="7">Catalyzes the isomerization of 5-dehydro-4-deoxy-D-glucuronate to 3-deoxy-D-glycero-2,5-hexodiulosonate.</text>
</comment>
<dbReference type="Pfam" id="PF04962">
    <property type="entry name" value="KduI"/>
    <property type="match status" value="1"/>
</dbReference>
<evidence type="ECO:0000256" key="6">
    <source>
        <dbReference type="ARBA" id="ARBA00023235"/>
    </source>
</evidence>
<dbReference type="Gene3D" id="2.60.120.520">
    <property type="entry name" value="pectin degrading enzyme 5-keto 4- deoxyuronate isomerase, domain 1"/>
    <property type="match status" value="1"/>
</dbReference>
<dbReference type="EMBL" id="JAUSZT010000001">
    <property type="protein sequence ID" value="MDQ0994894.1"/>
    <property type="molecule type" value="Genomic_DNA"/>
</dbReference>
<comment type="catalytic activity">
    <reaction evidence="1 7">
        <text>5-dehydro-4-deoxy-D-glucuronate = 3-deoxy-D-glycero-2,5-hexodiulosonate</text>
        <dbReference type="Rhea" id="RHEA:23896"/>
        <dbReference type="ChEBI" id="CHEBI:17117"/>
        <dbReference type="ChEBI" id="CHEBI:29071"/>
        <dbReference type="EC" id="5.3.1.17"/>
    </reaction>
</comment>
<name>A0ABU0S292_9HYPH</name>
<feature type="binding site" evidence="7">
    <location>
        <position position="203"/>
    </location>
    <ligand>
        <name>Zn(2+)</name>
        <dbReference type="ChEBI" id="CHEBI:29105"/>
    </ligand>
</feature>
<dbReference type="InterPro" id="IPR021120">
    <property type="entry name" value="KduI/IolB_isomerase"/>
</dbReference>
<feature type="binding site" evidence="7">
    <location>
        <position position="245"/>
    </location>
    <ligand>
        <name>Zn(2+)</name>
        <dbReference type="ChEBI" id="CHEBI:29105"/>
    </ligand>
</feature>
<dbReference type="SUPFAM" id="SSF51182">
    <property type="entry name" value="RmlC-like cupins"/>
    <property type="match status" value="1"/>
</dbReference>
<dbReference type="RefSeq" id="WP_115053653.1">
    <property type="nucleotide sequence ID" value="NZ_JAUSZT010000001.1"/>
</dbReference>
<evidence type="ECO:0000256" key="3">
    <source>
        <dbReference type="ARBA" id="ARBA00008086"/>
    </source>
</evidence>
<evidence type="ECO:0000256" key="5">
    <source>
        <dbReference type="ARBA" id="ARBA00022833"/>
    </source>
</evidence>
<dbReference type="Gene3D" id="2.60.120.10">
    <property type="entry name" value="Jelly Rolls"/>
    <property type="match status" value="1"/>
</dbReference>
<dbReference type="CDD" id="cd20294">
    <property type="entry name" value="cupin_KduI_N"/>
    <property type="match status" value="1"/>
</dbReference>
<evidence type="ECO:0000256" key="7">
    <source>
        <dbReference type="HAMAP-Rule" id="MF_00687"/>
    </source>
</evidence>
<keyword evidence="5 7" id="KW-0862">Zinc</keyword>
<evidence type="ECO:0000313" key="9">
    <source>
        <dbReference type="Proteomes" id="UP001237780"/>
    </source>
</evidence>
<dbReference type="PANTHER" id="PTHR38461">
    <property type="entry name" value="4-DEOXY-L-THREO-5-HEXOSULOSE-URONATE KETOL-ISOMERASE"/>
    <property type="match status" value="1"/>
</dbReference>
<keyword evidence="9" id="KW-1185">Reference proteome</keyword>
<sequence>MKIEVRQVCHPDAVRNFDTDELRRHFLMENMFEADEITLTYSHIDRLIIGGAVPLSKPLPLTAPTPVGQEFFLAQRELGIFNIGGAGRVSLDGTVHELAARDCLYVGKGVVNVIFESVDAANPAKFYLLSTPAHASHPNVLIKPEQANKLILGDQLTANKRTLYQYIHPDICESCQLVMGMTQLEPGNMWNTMPCHTHDRRSEAYLYFDLATDTRIFHMMGEPTQTRHMIVANEQAILSPGWSIHSGVGTANYAFIWAMGGDNKSFTDMDHVPMSVLR</sequence>
<comment type="cofactor">
    <cofactor evidence="7">
        <name>Zn(2+)</name>
        <dbReference type="ChEBI" id="CHEBI:29105"/>
    </cofactor>
    <text evidence="7">Binds 1 zinc ion per subunit.</text>
</comment>
<comment type="caution">
    <text evidence="8">The sequence shown here is derived from an EMBL/GenBank/DDBJ whole genome shotgun (WGS) entry which is preliminary data.</text>
</comment>
<accession>A0ABU0S292</accession>
<feature type="binding site" evidence="7">
    <location>
        <position position="196"/>
    </location>
    <ligand>
        <name>Zn(2+)</name>
        <dbReference type="ChEBI" id="CHEBI:29105"/>
    </ligand>
</feature>
<dbReference type="HAMAP" id="MF_00687">
    <property type="entry name" value="KduI"/>
    <property type="match status" value="1"/>
</dbReference>
<gene>
    <name evidence="7" type="primary">kduI</name>
    <name evidence="8" type="ORF">QFZ34_000071</name>
</gene>
<evidence type="ECO:0000256" key="2">
    <source>
        <dbReference type="ARBA" id="ARBA00005148"/>
    </source>
</evidence>
<proteinExistence type="inferred from homology"/>
<reference evidence="8 9" key="1">
    <citation type="submission" date="2023-07" db="EMBL/GenBank/DDBJ databases">
        <title>Comparative genomics of wheat-associated soil bacteria to identify genetic determinants of phenazine resistance.</title>
        <authorList>
            <person name="Mouncey N."/>
        </authorList>
    </citation>
    <scope>NUCLEOTIDE SEQUENCE [LARGE SCALE GENOMIC DNA]</scope>
    <source>
        <strain evidence="8 9">W4I11</strain>
    </source>
</reference>
<dbReference type="InterPro" id="IPR027449">
    <property type="entry name" value="KduI_N"/>
</dbReference>
<keyword evidence="4 7" id="KW-0479">Metal-binding</keyword>
<keyword evidence="6 7" id="KW-0413">Isomerase</keyword>
<dbReference type="InterPro" id="IPR007045">
    <property type="entry name" value="KduI"/>
</dbReference>
<feature type="binding site" evidence="7">
    <location>
        <position position="198"/>
    </location>
    <ligand>
        <name>Zn(2+)</name>
        <dbReference type="ChEBI" id="CHEBI:29105"/>
    </ligand>
</feature>
<dbReference type="PIRSF" id="PIRSF006625">
    <property type="entry name" value="KduI"/>
    <property type="match status" value="1"/>
</dbReference>
<evidence type="ECO:0000313" key="8">
    <source>
        <dbReference type="EMBL" id="MDQ0994894.1"/>
    </source>
</evidence>
<dbReference type="EC" id="5.3.1.17" evidence="7"/>
<dbReference type="GO" id="GO:0008697">
    <property type="term" value="F:4-deoxy-L-threo-5-hexosulose-uronate ketol-isomerase activity"/>
    <property type="evidence" value="ECO:0007669"/>
    <property type="project" value="UniProtKB-EC"/>
</dbReference>
<dbReference type="InterPro" id="IPR014710">
    <property type="entry name" value="RmlC-like_jellyroll"/>
</dbReference>
<evidence type="ECO:0000256" key="4">
    <source>
        <dbReference type="ARBA" id="ARBA00022723"/>
    </source>
</evidence>